<gene>
    <name evidence="6" type="ORF">SAMN05660350_01684</name>
</gene>
<reference evidence="6 7" key="1">
    <citation type="submission" date="2016-12" db="EMBL/GenBank/DDBJ databases">
        <authorList>
            <person name="Song W.-J."/>
            <person name="Kurnit D.M."/>
        </authorList>
    </citation>
    <scope>NUCLEOTIDE SEQUENCE [LARGE SCALE GENOMIC DNA]</scope>
    <source>
        <strain evidence="6 7">DSM 43162</strain>
    </source>
</reference>
<keyword evidence="2" id="KW-0863">Zinc-finger</keyword>
<dbReference type="Pfam" id="PF04434">
    <property type="entry name" value="SWIM"/>
    <property type="match status" value="1"/>
</dbReference>
<dbReference type="InterPro" id="IPR001650">
    <property type="entry name" value="Helicase_C-like"/>
</dbReference>
<keyword evidence="6" id="KW-0347">Helicase</keyword>
<dbReference type="GO" id="GO:0016787">
    <property type="term" value="F:hydrolase activity"/>
    <property type="evidence" value="ECO:0007669"/>
    <property type="project" value="UniProtKB-KW"/>
</dbReference>
<dbReference type="GO" id="GO:0004386">
    <property type="term" value="F:helicase activity"/>
    <property type="evidence" value="ECO:0007669"/>
    <property type="project" value="UniProtKB-KW"/>
</dbReference>
<dbReference type="SUPFAM" id="SSF52540">
    <property type="entry name" value="P-loop containing nucleoside triphosphate hydrolases"/>
    <property type="match status" value="2"/>
</dbReference>
<protein>
    <submittedName>
        <fullName evidence="6">Superfamily II DNA or RNA helicase, SNF2 family</fullName>
    </submittedName>
</protein>
<keyword evidence="2" id="KW-0862">Zinc</keyword>
<dbReference type="InterPro" id="IPR014001">
    <property type="entry name" value="Helicase_ATP-bd"/>
</dbReference>
<evidence type="ECO:0000313" key="7">
    <source>
        <dbReference type="Proteomes" id="UP000184428"/>
    </source>
</evidence>
<feature type="domain" description="Helicase ATP-binding" evidence="4">
    <location>
        <begin position="663"/>
        <end position="826"/>
    </location>
</feature>
<keyword evidence="1" id="KW-0378">Hydrolase</keyword>
<dbReference type="EMBL" id="FRDM01000006">
    <property type="protein sequence ID" value="SHN69603.1"/>
    <property type="molecule type" value="Genomic_DNA"/>
</dbReference>
<dbReference type="InterPro" id="IPR049730">
    <property type="entry name" value="SNF2/RAD54-like_C"/>
</dbReference>
<dbReference type="CDD" id="cd18793">
    <property type="entry name" value="SF2_C_SNF"/>
    <property type="match status" value="1"/>
</dbReference>
<dbReference type="Pfam" id="PF00271">
    <property type="entry name" value="Helicase_C"/>
    <property type="match status" value="1"/>
</dbReference>
<dbReference type="PROSITE" id="PS50966">
    <property type="entry name" value="ZF_SWIM"/>
    <property type="match status" value="1"/>
</dbReference>
<evidence type="ECO:0000256" key="1">
    <source>
        <dbReference type="ARBA" id="ARBA00022801"/>
    </source>
</evidence>
<evidence type="ECO:0000313" key="6">
    <source>
        <dbReference type="EMBL" id="SHN69603.1"/>
    </source>
</evidence>
<name>A0A1M7TG24_9ACTN</name>
<keyword evidence="6" id="KW-0547">Nucleotide-binding</keyword>
<dbReference type="InterPro" id="IPR007527">
    <property type="entry name" value="Znf_SWIM"/>
</dbReference>
<evidence type="ECO:0000256" key="2">
    <source>
        <dbReference type="PROSITE-ProRule" id="PRU00325"/>
    </source>
</evidence>
<proteinExistence type="predicted"/>
<organism evidence="6 7">
    <name type="scientific">Geodermatophilus obscurus</name>
    <dbReference type="NCBI Taxonomy" id="1861"/>
    <lineage>
        <taxon>Bacteria</taxon>
        <taxon>Bacillati</taxon>
        <taxon>Actinomycetota</taxon>
        <taxon>Actinomycetes</taxon>
        <taxon>Geodermatophilales</taxon>
        <taxon>Geodermatophilaceae</taxon>
        <taxon>Geodermatophilus</taxon>
    </lineage>
</organism>
<dbReference type="Gene3D" id="3.40.50.10810">
    <property type="entry name" value="Tandem AAA-ATPase domain"/>
    <property type="match status" value="1"/>
</dbReference>
<evidence type="ECO:0000259" key="3">
    <source>
        <dbReference type="PROSITE" id="PS50966"/>
    </source>
</evidence>
<dbReference type="InterPro" id="IPR027417">
    <property type="entry name" value="P-loop_NTPase"/>
</dbReference>
<evidence type="ECO:0000259" key="5">
    <source>
        <dbReference type="PROSITE" id="PS51194"/>
    </source>
</evidence>
<keyword evidence="6" id="KW-0067">ATP-binding</keyword>
<feature type="domain" description="SWIM-type" evidence="3">
    <location>
        <begin position="72"/>
        <end position="108"/>
    </location>
</feature>
<dbReference type="AlphaFoldDB" id="A0A1M7TG24"/>
<dbReference type="InterPro" id="IPR038718">
    <property type="entry name" value="SNF2-like_sf"/>
</dbReference>
<keyword evidence="2" id="KW-0479">Metal-binding</keyword>
<dbReference type="GO" id="GO:0008270">
    <property type="term" value="F:zinc ion binding"/>
    <property type="evidence" value="ECO:0007669"/>
    <property type="project" value="UniProtKB-KW"/>
</dbReference>
<dbReference type="SMART" id="SM00490">
    <property type="entry name" value="HELICc"/>
    <property type="match status" value="1"/>
</dbReference>
<dbReference type="PROSITE" id="PS51194">
    <property type="entry name" value="HELICASE_CTER"/>
    <property type="match status" value="1"/>
</dbReference>
<dbReference type="InterPro" id="IPR000330">
    <property type="entry name" value="SNF2_N"/>
</dbReference>
<accession>A0A1M7TG24</accession>
<dbReference type="Proteomes" id="UP000184428">
    <property type="component" value="Unassembled WGS sequence"/>
</dbReference>
<dbReference type="PANTHER" id="PTHR10799">
    <property type="entry name" value="SNF2/RAD54 HELICASE FAMILY"/>
    <property type="match status" value="1"/>
</dbReference>
<feature type="domain" description="Helicase C-terminal" evidence="5">
    <location>
        <begin position="951"/>
        <end position="1107"/>
    </location>
</feature>
<evidence type="ECO:0000259" key="4">
    <source>
        <dbReference type="PROSITE" id="PS51192"/>
    </source>
</evidence>
<dbReference type="PROSITE" id="PS51192">
    <property type="entry name" value="HELICASE_ATP_BIND_1"/>
    <property type="match status" value="1"/>
</dbReference>
<sequence length="1111" mass="121109">MVPVSLAAVSLGRVLDELSPTLTDSVIRRSVGHDAFRRGAAYASEGRVTDIAHSAANDQFDAVVLGSQRRIYQTVAAYDGAAARWWGECSCPVGVDCKHVAAVLITARQALAARREPARAPEWELVLGELVQAPSSGSGTGTPLGLQFDVEDAGDRRAAASQVSVRLRPVVRGAKGRWIRTGMSWRTLQYDYTGQRNRAHAAALLALYQAHQAADDGPGFYGYGYGDAPVRLEQFGPALWPALQQVVDEGVTLVTTRGGPVRVAGEPVSLAVDLRRDGDVDLRRDGDADLRIEPVVDLGSGGCLPAGAVRLLGHPPHGVLLPSGEPALPPDLVPERGLLLVPVQPVPRRVEKLLTAGSLRVPAADRARFLTGFYPALRRALPVRSPDGSVELPEVLPPQLCLHVEHAPGHRARLTWSVQYRTGEDVRRLPLAAADGAAPDAGRDAAAEARLLGELPRPPERLSGLWHDGPERRPVPAADLSGMDTVVLTTELLPRLADAGVLVEVTGEPPDYRQSEADPVVQVSATDGEDADWFDLGVTVTVDGEDIPFALLFGALAAGESHLVLPSGTWFDVRRPEFDRLRRLIDEARALQDADRPGLRISRYQAGLWDELVELGVVAEQSERWARDVRTLLEVDDAPPPVAPAGLAAQLRPYQLQGYQWLSVLWDAGLGGVLADDMGLGKTLQTLALVCRAQEAGELTAPVLVVAPTSVVSNWAREAARFAPGLRVRTIEATGRKLGVPLAEAVEGADLVVTSYTLLRLGGDDYRALPWSGLVLDEAQFVKNHQAKTYAAARRLPARFRLAITGTPVENDLMDLWSMLSIVAPGLFPSPQRFTEHYRTPIERGGDAEALAALRRRIRPLMRRRTKEQVAAELPPKQEQVLEVVLNPKHRKVYDTHLQRERRKVLGLVDDLQRNRFTIFRSLTLLRQLALDASLVDDAYAGIRSSKADAFLEHLQEVVAEGHRALVFSSFTGFLGTVRRQLEAAGLPYAYLDGRTRDRQRRIDEFRDGRAPVFLISLKAGGFGLTLTEADYVFVLDPWWNPAVEAQAVDRTHRIGQDKTVMVYRLVAADTIEEKVVALQERKRDLSARVLDDGGALAGPLTAEDIRGLFA</sequence>
<dbReference type="Gene3D" id="3.40.50.300">
    <property type="entry name" value="P-loop containing nucleotide triphosphate hydrolases"/>
    <property type="match status" value="1"/>
</dbReference>
<dbReference type="GO" id="GO:0005524">
    <property type="term" value="F:ATP binding"/>
    <property type="evidence" value="ECO:0007669"/>
    <property type="project" value="InterPro"/>
</dbReference>
<dbReference type="SMART" id="SM00487">
    <property type="entry name" value="DEXDc"/>
    <property type="match status" value="1"/>
</dbReference>
<dbReference type="Pfam" id="PF00176">
    <property type="entry name" value="SNF2-rel_dom"/>
    <property type="match status" value="1"/>
</dbReference>